<dbReference type="CDD" id="cd05233">
    <property type="entry name" value="SDR_c"/>
    <property type="match status" value="1"/>
</dbReference>
<reference evidence="2 3" key="1">
    <citation type="submission" date="2017-07" db="EMBL/GenBank/DDBJ databases">
        <title>Amycolatopsis antarcticus sp. nov., isolated from the surface of an Antarcticus brown macroalga.</title>
        <authorList>
            <person name="Wang J."/>
            <person name="Leiva S."/>
            <person name="Huang J."/>
            <person name="Huang Y."/>
        </authorList>
    </citation>
    <scope>NUCLEOTIDE SEQUENCE [LARGE SCALE GENOMIC DNA]</scope>
    <source>
        <strain evidence="2 3">AU-G6</strain>
    </source>
</reference>
<keyword evidence="3" id="KW-1185">Reference proteome</keyword>
<accession>A0A263D673</accession>
<sequence length="243" mass="24407">MGNGRNVVVTGGGTGIGYAVAARFARDGDTVTITGRREDVLAEAGTLLGAIPVPFDAADPAAVRAALPSLPERVDVLVNNAGGNTDIGADAPADGDLDALAAGWRANLDANLLSAVLVTAALRDRLTDDARVVNIGSIAARAGAGSYGAAKAAMEAWNTQLASDLGPRGITANVVSPGLVVDTEFFRGQLSAERRRLLEAAALTGRAGTPDDIAATVAFLASQGAGHVTGQVLHVNGGAHRGL</sequence>
<protein>
    <submittedName>
        <fullName evidence="2">3-oxoacyl-ACP reductase</fullName>
    </submittedName>
</protein>
<dbReference type="OrthoDB" id="3210335at2"/>
<dbReference type="Pfam" id="PF13561">
    <property type="entry name" value="adh_short_C2"/>
    <property type="match status" value="1"/>
</dbReference>
<dbReference type="GO" id="GO:0030497">
    <property type="term" value="P:fatty acid elongation"/>
    <property type="evidence" value="ECO:0007669"/>
    <property type="project" value="TreeGrafter"/>
</dbReference>
<dbReference type="Gene3D" id="3.40.50.720">
    <property type="entry name" value="NAD(P)-binding Rossmann-like Domain"/>
    <property type="match status" value="1"/>
</dbReference>
<dbReference type="InParanoid" id="A0A263D673"/>
<comment type="caution">
    <text evidence="2">The sequence shown here is derived from an EMBL/GenBank/DDBJ whole genome shotgun (WGS) entry which is preliminary data.</text>
</comment>
<proteinExistence type="inferred from homology"/>
<dbReference type="PANTHER" id="PTHR42760">
    <property type="entry name" value="SHORT-CHAIN DEHYDROGENASES/REDUCTASES FAMILY MEMBER"/>
    <property type="match status" value="1"/>
</dbReference>
<dbReference type="Proteomes" id="UP000242444">
    <property type="component" value="Unassembled WGS sequence"/>
</dbReference>
<dbReference type="PROSITE" id="PS00061">
    <property type="entry name" value="ADH_SHORT"/>
    <property type="match status" value="1"/>
</dbReference>
<comment type="similarity">
    <text evidence="1">Belongs to the short-chain dehydrogenases/reductases (SDR) family.</text>
</comment>
<dbReference type="InterPro" id="IPR002347">
    <property type="entry name" value="SDR_fam"/>
</dbReference>
<gene>
    <name evidence="2" type="ORF">CFN78_08330</name>
</gene>
<name>A0A263D673_9PSEU</name>
<dbReference type="PRINTS" id="PR00081">
    <property type="entry name" value="GDHRDH"/>
</dbReference>
<dbReference type="InterPro" id="IPR036291">
    <property type="entry name" value="NAD(P)-bd_dom_sf"/>
</dbReference>
<dbReference type="EMBL" id="NKYE01000004">
    <property type="protein sequence ID" value="OZM73538.1"/>
    <property type="molecule type" value="Genomic_DNA"/>
</dbReference>
<organism evidence="2 3">
    <name type="scientific">Amycolatopsis antarctica</name>
    <dbReference type="NCBI Taxonomy" id="1854586"/>
    <lineage>
        <taxon>Bacteria</taxon>
        <taxon>Bacillati</taxon>
        <taxon>Actinomycetota</taxon>
        <taxon>Actinomycetes</taxon>
        <taxon>Pseudonocardiales</taxon>
        <taxon>Pseudonocardiaceae</taxon>
        <taxon>Amycolatopsis</taxon>
    </lineage>
</organism>
<evidence type="ECO:0000313" key="3">
    <source>
        <dbReference type="Proteomes" id="UP000242444"/>
    </source>
</evidence>
<dbReference type="SUPFAM" id="SSF51735">
    <property type="entry name" value="NAD(P)-binding Rossmann-fold domains"/>
    <property type="match status" value="1"/>
</dbReference>
<dbReference type="InterPro" id="IPR020904">
    <property type="entry name" value="Sc_DH/Rdtase_CS"/>
</dbReference>
<dbReference type="RefSeq" id="WP_094862054.1">
    <property type="nucleotide sequence ID" value="NZ_NKYE01000004.1"/>
</dbReference>
<dbReference type="PRINTS" id="PR00080">
    <property type="entry name" value="SDRFAMILY"/>
</dbReference>
<dbReference type="GO" id="GO:0016616">
    <property type="term" value="F:oxidoreductase activity, acting on the CH-OH group of donors, NAD or NADP as acceptor"/>
    <property type="evidence" value="ECO:0007669"/>
    <property type="project" value="TreeGrafter"/>
</dbReference>
<evidence type="ECO:0000256" key="1">
    <source>
        <dbReference type="ARBA" id="ARBA00006484"/>
    </source>
</evidence>
<evidence type="ECO:0000313" key="2">
    <source>
        <dbReference type="EMBL" id="OZM73538.1"/>
    </source>
</evidence>
<dbReference type="PANTHER" id="PTHR42760:SF40">
    <property type="entry name" value="3-OXOACYL-[ACYL-CARRIER-PROTEIN] REDUCTASE, CHLOROPLASTIC"/>
    <property type="match status" value="1"/>
</dbReference>
<dbReference type="AlphaFoldDB" id="A0A263D673"/>